<dbReference type="GO" id="GO:0008270">
    <property type="term" value="F:zinc ion binding"/>
    <property type="evidence" value="ECO:0007669"/>
    <property type="project" value="InterPro"/>
</dbReference>
<proteinExistence type="inferred from homology"/>
<dbReference type="GO" id="GO:0006829">
    <property type="term" value="P:zinc ion transport"/>
    <property type="evidence" value="ECO:0007669"/>
    <property type="project" value="UniProtKB-KW"/>
</dbReference>
<accession>A0A1L8RIR8</accession>
<keyword evidence="3 8" id="KW-0732">Signal</keyword>
<evidence type="ECO:0000256" key="6">
    <source>
        <dbReference type="ARBA" id="ARBA00023065"/>
    </source>
</evidence>
<dbReference type="SUPFAM" id="SSF53807">
    <property type="entry name" value="Helical backbone' metal receptor"/>
    <property type="match status" value="1"/>
</dbReference>
<dbReference type="PRINTS" id="PR00691">
    <property type="entry name" value="ADHESINB"/>
</dbReference>
<organism evidence="10 11">
    <name type="scientific">Enterococcus canis</name>
    <dbReference type="NCBI Taxonomy" id="214095"/>
    <lineage>
        <taxon>Bacteria</taxon>
        <taxon>Bacillati</taxon>
        <taxon>Bacillota</taxon>
        <taxon>Bacilli</taxon>
        <taxon>Lactobacillales</taxon>
        <taxon>Enterococcaceae</taxon>
        <taxon>Enterococcus</taxon>
    </lineage>
</organism>
<evidence type="ECO:0000256" key="5">
    <source>
        <dbReference type="ARBA" id="ARBA00022906"/>
    </source>
</evidence>
<dbReference type="AlphaFoldDB" id="A0A1L8RIR8"/>
<evidence type="ECO:0000256" key="3">
    <source>
        <dbReference type="ARBA" id="ARBA00022729"/>
    </source>
</evidence>
<evidence type="ECO:0000256" key="2">
    <source>
        <dbReference type="ARBA" id="ARBA00022448"/>
    </source>
</evidence>
<comment type="caution">
    <text evidence="10">The sequence shown here is derived from an EMBL/GenBank/DDBJ whole genome shotgun (WGS) entry which is preliminary data.</text>
</comment>
<dbReference type="Gene3D" id="3.40.50.1980">
    <property type="entry name" value="Nitrogenase molybdenum iron protein domain"/>
    <property type="match status" value="2"/>
</dbReference>
<gene>
    <name evidence="10" type="ORF">RU97_GL001204</name>
</gene>
<protein>
    <submittedName>
        <fullName evidence="10">ABC zinc transporter substrate-binding protein</fullName>
    </submittedName>
</protein>
<dbReference type="InterPro" id="IPR050492">
    <property type="entry name" value="Bact_metal-bind_prot9"/>
</dbReference>
<dbReference type="PROSITE" id="PS51257">
    <property type="entry name" value="PROKAR_LIPOPROTEIN"/>
    <property type="match status" value="1"/>
</dbReference>
<keyword evidence="2 7" id="KW-0813">Transport</keyword>
<dbReference type="PANTHER" id="PTHR42953">
    <property type="entry name" value="HIGH-AFFINITY ZINC UPTAKE SYSTEM PROTEIN ZNUA-RELATED"/>
    <property type="match status" value="1"/>
</dbReference>
<reference evidence="10 11" key="1">
    <citation type="submission" date="2014-12" db="EMBL/GenBank/DDBJ databases">
        <title>Draft genome sequences of 29 type strains of Enterococci.</title>
        <authorList>
            <person name="Zhong Z."/>
            <person name="Sun Z."/>
            <person name="Liu W."/>
            <person name="Zhang W."/>
            <person name="Zhang H."/>
        </authorList>
    </citation>
    <scope>NUCLEOTIDE SEQUENCE [LARGE SCALE GENOMIC DNA]</scope>
    <source>
        <strain evidence="10 11">DSM 17029</strain>
    </source>
</reference>
<dbReference type="SUPFAM" id="SSF50814">
    <property type="entry name" value="Lipocalins"/>
    <property type="match status" value="1"/>
</dbReference>
<feature type="signal peptide" evidence="8">
    <location>
        <begin position="1"/>
        <end position="21"/>
    </location>
</feature>
<dbReference type="InterPro" id="IPR015304">
    <property type="entry name" value="ZinT_dom"/>
</dbReference>
<dbReference type="Gene3D" id="2.40.128.20">
    <property type="match status" value="1"/>
</dbReference>
<evidence type="ECO:0000256" key="1">
    <source>
        <dbReference type="ARBA" id="ARBA00011028"/>
    </source>
</evidence>
<evidence type="ECO:0000313" key="10">
    <source>
        <dbReference type="EMBL" id="OJG19633.1"/>
    </source>
</evidence>
<keyword evidence="5" id="KW-0864">Zinc transport</keyword>
<dbReference type="CDD" id="cd01017">
    <property type="entry name" value="AdcA"/>
    <property type="match status" value="1"/>
</dbReference>
<keyword evidence="4" id="KW-0862">Zinc</keyword>
<keyword evidence="6" id="KW-0406">Ion transport</keyword>
<name>A0A1L8RIR8_9ENTE</name>
<dbReference type="Proteomes" id="UP000181884">
    <property type="component" value="Unassembled WGS sequence"/>
</dbReference>
<dbReference type="Pfam" id="PF01297">
    <property type="entry name" value="ZnuA"/>
    <property type="match status" value="1"/>
</dbReference>
<comment type="similarity">
    <text evidence="1 7">Belongs to the bacterial solute-binding protein 9 family.</text>
</comment>
<dbReference type="PRINTS" id="PR00690">
    <property type="entry name" value="ADHESNFAMILY"/>
</dbReference>
<dbReference type="InterPro" id="IPR006127">
    <property type="entry name" value="ZnuA-like"/>
</dbReference>
<dbReference type="RefSeq" id="WP_067390578.1">
    <property type="nucleotide sequence ID" value="NZ_JXKH01000002.1"/>
</dbReference>
<dbReference type="EMBL" id="JXKH01000002">
    <property type="protein sequence ID" value="OJG19633.1"/>
    <property type="molecule type" value="Genomic_DNA"/>
</dbReference>
<dbReference type="InterPro" id="IPR006129">
    <property type="entry name" value="AdhesinB"/>
</dbReference>
<feature type="chain" id="PRO_5038529609" evidence="8">
    <location>
        <begin position="22"/>
        <end position="509"/>
    </location>
</feature>
<keyword evidence="11" id="KW-1185">Reference proteome</keyword>
<evidence type="ECO:0000256" key="4">
    <source>
        <dbReference type="ARBA" id="ARBA00022833"/>
    </source>
</evidence>
<dbReference type="InterPro" id="IPR012674">
    <property type="entry name" value="Calycin"/>
</dbReference>
<dbReference type="Pfam" id="PF09223">
    <property type="entry name" value="ZinT"/>
    <property type="match status" value="1"/>
</dbReference>
<dbReference type="GO" id="GO:0007155">
    <property type="term" value="P:cell adhesion"/>
    <property type="evidence" value="ECO:0007669"/>
    <property type="project" value="InterPro"/>
</dbReference>
<evidence type="ECO:0000313" key="11">
    <source>
        <dbReference type="Proteomes" id="UP000181884"/>
    </source>
</evidence>
<evidence type="ECO:0000256" key="7">
    <source>
        <dbReference type="RuleBase" id="RU003512"/>
    </source>
</evidence>
<evidence type="ECO:0000259" key="9">
    <source>
        <dbReference type="Pfam" id="PF09223"/>
    </source>
</evidence>
<feature type="domain" description="ZinT" evidence="9">
    <location>
        <begin position="330"/>
        <end position="509"/>
    </location>
</feature>
<dbReference type="PANTHER" id="PTHR42953:SF3">
    <property type="entry name" value="HIGH-AFFINITY ZINC UPTAKE SYSTEM PROTEIN ZNUA"/>
    <property type="match status" value="1"/>
</dbReference>
<dbReference type="STRING" id="214095.RU97_GL001204"/>
<sequence>MKKLGLSLLSIVTLGILGACTADSTAQETPDKEKLSIVATFYPMYDFTKNIVGEAGEVDLLIPAGSEPHDYEPSAKDMAAIHDADVFVYHDENMETWVPQAEKGWAKGAPNVVQGTKGMILLPGGEEHDHDHEHGEGHHHELDPHTWVSPHMAIQEVNSITDQLKTLYPDKAKIFETNAEKYLAKLAKLDQTYSDTLKVAKQKSFVTQHAAFGYLALDYGLQQVAIAGLNPDQEPSPSRIAELKDYVAANDIHYIYFEENANDKIAQTLANEAKVKLEVLNPLESLTKEQMDNGEDYISVMEANLKALAKTTSVASKEVAPEHAADTESEKTVAAGYFADADVKDRALSDFAGEWQSVYPLLQDGTLDAVFDYKAKLNQDKSAAEYKEYYEAGYKTDVTNIAITGDTMDFIVDGQHYKYTYKSAGHEILTYEKGNRGVRFKFETDDPAAGRFKYVQFSDHNIAPVKTAHFHIYFGGDSQKQLTEELHNWPTYYPSDLSGHEIAQEMLAH</sequence>
<evidence type="ECO:0000256" key="8">
    <source>
        <dbReference type="SAM" id="SignalP"/>
    </source>
</evidence>
<dbReference type="InterPro" id="IPR006128">
    <property type="entry name" value="Lipoprotein_PsaA-like"/>
</dbReference>